<protein>
    <recommendedName>
        <fullName evidence="1">HNF-p1 domain-containing protein</fullName>
    </recommendedName>
</protein>
<sequence>MNLGGAILYVGEQDYLQMSNKYCPYGSKMILFTVEQLELIRRLRSTGISPAQVAEIPRNFMVFS</sequence>
<accession>A0A2G9UW78</accession>
<dbReference type="Proteomes" id="UP000230423">
    <property type="component" value="Unassembled WGS sequence"/>
</dbReference>
<evidence type="ECO:0000259" key="1">
    <source>
        <dbReference type="PROSITE" id="PS51937"/>
    </source>
</evidence>
<evidence type="ECO:0000313" key="3">
    <source>
        <dbReference type="Proteomes" id="UP000230423"/>
    </source>
</evidence>
<reference evidence="2 3" key="1">
    <citation type="submission" date="2015-09" db="EMBL/GenBank/DDBJ databases">
        <title>Draft genome of the parasitic nematode Teladorsagia circumcincta isolate WARC Sus (inbred).</title>
        <authorList>
            <person name="Mitreva M."/>
        </authorList>
    </citation>
    <scope>NUCLEOTIDE SEQUENCE [LARGE SCALE GENOMIC DNA]</scope>
    <source>
        <strain evidence="2 3">S</strain>
    </source>
</reference>
<proteinExistence type="predicted"/>
<dbReference type="AlphaFoldDB" id="A0A2G9UW78"/>
<organism evidence="2 3">
    <name type="scientific">Teladorsagia circumcincta</name>
    <name type="common">Brown stomach worm</name>
    <name type="synonym">Ostertagia circumcincta</name>
    <dbReference type="NCBI Taxonomy" id="45464"/>
    <lineage>
        <taxon>Eukaryota</taxon>
        <taxon>Metazoa</taxon>
        <taxon>Ecdysozoa</taxon>
        <taxon>Nematoda</taxon>
        <taxon>Chromadorea</taxon>
        <taxon>Rhabditida</taxon>
        <taxon>Rhabditina</taxon>
        <taxon>Rhabditomorpha</taxon>
        <taxon>Strongyloidea</taxon>
        <taxon>Trichostrongylidae</taxon>
        <taxon>Teladorsagia</taxon>
    </lineage>
</organism>
<feature type="domain" description="HNF-p1" evidence="1">
    <location>
        <begin position="28"/>
        <end position="59"/>
    </location>
</feature>
<dbReference type="InterPro" id="IPR044866">
    <property type="entry name" value="HNF_P1"/>
</dbReference>
<dbReference type="OrthoDB" id="5875722at2759"/>
<name>A0A2G9UW78_TELCI</name>
<dbReference type="EMBL" id="KZ345392">
    <property type="protein sequence ID" value="PIO73760.1"/>
    <property type="molecule type" value="Genomic_DNA"/>
</dbReference>
<evidence type="ECO:0000313" key="2">
    <source>
        <dbReference type="EMBL" id="PIO73760.1"/>
    </source>
</evidence>
<gene>
    <name evidence="2" type="ORF">TELCIR_04260</name>
</gene>
<keyword evidence="3" id="KW-1185">Reference proteome</keyword>
<dbReference type="PROSITE" id="PS51937">
    <property type="entry name" value="HNF_P1"/>
    <property type="match status" value="1"/>
</dbReference>